<dbReference type="InterPro" id="IPR029063">
    <property type="entry name" value="SAM-dependent_MTases_sf"/>
</dbReference>
<proteinExistence type="predicted"/>
<sequence length="296" mass="34224">MYVSNQKKAFGKVAWSTLRKQRIEEWPVKGVISILVSIYLLNKESDEKRSSRVDWQKVFDFLPSYNISCSRLFNGNASMPENLKHNLTTLTKMSRNIPSKTREGFTAAYSLPYKAYNRLASEPFIKVICETGFNAGHSTYGWLTSNPKTHVYSFDIGKHNYSKPIADYIASLFPGRFHITWGDSSETLPEFHRLHPDIKCDLIIIDGLHTYSASRDDFYNFMNMASSNNILIMDNYPQQGYLHTLGTVWESAKRKGELFEIYRCDHGHDVNPREFGFSVGRYVIREADVWCEQPRL</sequence>
<dbReference type="Proteomes" id="UP001208570">
    <property type="component" value="Unassembled WGS sequence"/>
</dbReference>
<reference evidence="1" key="1">
    <citation type="journal article" date="2023" name="Mol. Biol. Evol.">
        <title>Third-Generation Sequencing Reveals the Adaptive Role of the Epigenome in Three Deep-Sea Polychaetes.</title>
        <authorList>
            <person name="Perez M."/>
            <person name="Aroh O."/>
            <person name="Sun Y."/>
            <person name="Lan Y."/>
            <person name="Juniper S.K."/>
            <person name="Young C.R."/>
            <person name="Angers B."/>
            <person name="Qian P.Y."/>
        </authorList>
    </citation>
    <scope>NUCLEOTIDE SEQUENCE</scope>
    <source>
        <strain evidence="1">P08H-3</strain>
    </source>
</reference>
<dbReference type="SUPFAM" id="SSF53335">
    <property type="entry name" value="S-adenosyl-L-methionine-dependent methyltransferases"/>
    <property type="match status" value="1"/>
</dbReference>
<dbReference type="EMBL" id="JAODUP010001740">
    <property type="protein sequence ID" value="KAK2139513.1"/>
    <property type="molecule type" value="Genomic_DNA"/>
</dbReference>
<protein>
    <submittedName>
        <fullName evidence="1">Uncharacterized protein</fullName>
    </submittedName>
</protein>
<evidence type="ECO:0000313" key="1">
    <source>
        <dbReference type="EMBL" id="KAK2139513.1"/>
    </source>
</evidence>
<dbReference type="Gene3D" id="3.40.50.150">
    <property type="entry name" value="Vaccinia Virus protein VP39"/>
    <property type="match status" value="1"/>
</dbReference>
<evidence type="ECO:0000313" key="2">
    <source>
        <dbReference type="Proteomes" id="UP001208570"/>
    </source>
</evidence>
<name>A0AAD9ISE4_9ANNE</name>
<keyword evidence="2" id="KW-1185">Reference proteome</keyword>
<gene>
    <name evidence="1" type="ORF">LSH36_1742g00057</name>
</gene>
<organism evidence="1 2">
    <name type="scientific">Paralvinella palmiformis</name>
    <dbReference type="NCBI Taxonomy" id="53620"/>
    <lineage>
        <taxon>Eukaryota</taxon>
        <taxon>Metazoa</taxon>
        <taxon>Spiralia</taxon>
        <taxon>Lophotrochozoa</taxon>
        <taxon>Annelida</taxon>
        <taxon>Polychaeta</taxon>
        <taxon>Sedentaria</taxon>
        <taxon>Canalipalpata</taxon>
        <taxon>Terebellida</taxon>
        <taxon>Terebelliformia</taxon>
        <taxon>Alvinellidae</taxon>
        <taxon>Paralvinella</taxon>
    </lineage>
</organism>
<comment type="caution">
    <text evidence="1">The sequence shown here is derived from an EMBL/GenBank/DDBJ whole genome shotgun (WGS) entry which is preliminary data.</text>
</comment>
<dbReference type="Pfam" id="PF13578">
    <property type="entry name" value="Methyltransf_24"/>
    <property type="match status" value="1"/>
</dbReference>
<dbReference type="AlphaFoldDB" id="A0AAD9ISE4"/>
<accession>A0AAD9ISE4</accession>